<protein>
    <recommendedName>
        <fullName evidence="5">Short-chain dehydrogenase/reductase SDR</fullName>
    </recommendedName>
</protein>
<dbReference type="PANTHER" id="PTHR44196">
    <property type="entry name" value="DEHYDROGENASE/REDUCTASE SDR FAMILY MEMBER 7B"/>
    <property type="match status" value="1"/>
</dbReference>
<dbReference type="EMBL" id="LBTI01000001">
    <property type="protein sequence ID" value="KKQ38111.1"/>
    <property type="molecule type" value="Genomic_DNA"/>
</dbReference>
<dbReference type="GO" id="GO:0016491">
    <property type="term" value="F:oxidoreductase activity"/>
    <property type="evidence" value="ECO:0007669"/>
    <property type="project" value="UniProtKB-KW"/>
</dbReference>
<dbReference type="AlphaFoldDB" id="A0A0G0KC24"/>
<evidence type="ECO:0008006" key="5">
    <source>
        <dbReference type="Google" id="ProtNLM"/>
    </source>
</evidence>
<gene>
    <name evidence="3" type="ORF">US53_C0001G0016</name>
</gene>
<evidence type="ECO:0000313" key="4">
    <source>
        <dbReference type="Proteomes" id="UP000034591"/>
    </source>
</evidence>
<evidence type="ECO:0000313" key="3">
    <source>
        <dbReference type="EMBL" id="KKQ38111.1"/>
    </source>
</evidence>
<organism evidence="3 4">
    <name type="scientific">Candidatus Woesebacteria bacterium GW2011_GWA1_37_7</name>
    <dbReference type="NCBI Taxonomy" id="1618545"/>
    <lineage>
        <taxon>Bacteria</taxon>
        <taxon>Candidatus Woeseibacteriota</taxon>
    </lineage>
</organism>
<dbReference type="Gene3D" id="3.40.50.720">
    <property type="entry name" value="NAD(P)-binding Rossmann-like Domain"/>
    <property type="match status" value="1"/>
</dbReference>
<comment type="similarity">
    <text evidence="1">Belongs to the short-chain dehydrogenases/reductases (SDR) family.</text>
</comment>
<dbReference type="InterPro" id="IPR002347">
    <property type="entry name" value="SDR_fam"/>
</dbReference>
<proteinExistence type="inferred from homology"/>
<dbReference type="Pfam" id="PF00106">
    <property type="entry name" value="adh_short"/>
    <property type="match status" value="1"/>
</dbReference>
<dbReference type="InterPro" id="IPR036291">
    <property type="entry name" value="NAD(P)-bd_dom_sf"/>
</dbReference>
<dbReference type="PANTHER" id="PTHR44196:SF1">
    <property type="entry name" value="DEHYDROGENASE_REDUCTASE SDR FAMILY MEMBER 7B"/>
    <property type="match status" value="1"/>
</dbReference>
<dbReference type="PROSITE" id="PS00061">
    <property type="entry name" value="ADH_SHORT"/>
    <property type="match status" value="1"/>
</dbReference>
<keyword evidence="2" id="KW-0560">Oxidoreductase</keyword>
<sequence length="248" mass="27536">MQLKDKIVVVAGASGGIGREISKVLAREGARVFLVARNEIVLKGLKESIEEHGGRANIYIADLTSETSTAGLAKFLEKEAIKVDILFNAAGIGVYKKFSELEYDEWKKSFMVNVDAAFLTTHRLLHLLAKSENAYVISMGSGMGKVALPGRSAYCASKFALRGLMLSIAKEYSKTNIHFVHLILGSVLTSFGPLTLEDKILKQKKGKKYLDPVWLAEHIVTKIKRDSFEPETPIYPRHYFEESKKGKT</sequence>
<comment type="caution">
    <text evidence="3">The sequence shown here is derived from an EMBL/GenBank/DDBJ whole genome shotgun (WGS) entry which is preliminary data.</text>
</comment>
<dbReference type="SUPFAM" id="SSF51735">
    <property type="entry name" value="NAD(P)-binding Rossmann-fold domains"/>
    <property type="match status" value="1"/>
</dbReference>
<evidence type="ECO:0000256" key="2">
    <source>
        <dbReference type="ARBA" id="ARBA00023002"/>
    </source>
</evidence>
<dbReference type="STRING" id="1618545.US53_C0001G0016"/>
<reference evidence="3 4" key="1">
    <citation type="journal article" date="2015" name="Nature">
        <title>rRNA introns, odd ribosomes, and small enigmatic genomes across a large radiation of phyla.</title>
        <authorList>
            <person name="Brown C.T."/>
            <person name="Hug L.A."/>
            <person name="Thomas B.C."/>
            <person name="Sharon I."/>
            <person name="Castelle C.J."/>
            <person name="Singh A."/>
            <person name="Wilkins M.J."/>
            <person name="Williams K.H."/>
            <person name="Banfield J.F."/>
        </authorList>
    </citation>
    <scope>NUCLEOTIDE SEQUENCE [LARGE SCALE GENOMIC DNA]</scope>
</reference>
<dbReference type="Proteomes" id="UP000034591">
    <property type="component" value="Unassembled WGS sequence"/>
</dbReference>
<accession>A0A0G0KC24</accession>
<evidence type="ECO:0000256" key="1">
    <source>
        <dbReference type="ARBA" id="ARBA00006484"/>
    </source>
</evidence>
<name>A0A0G0KC24_9BACT</name>
<dbReference type="InterPro" id="IPR020904">
    <property type="entry name" value="Sc_DH/Rdtase_CS"/>
</dbReference>
<dbReference type="PRINTS" id="PR00081">
    <property type="entry name" value="GDHRDH"/>
</dbReference>
<dbReference type="GO" id="GO:0016020">
    <property type="term" value="C:membrane"/>
    <property type="evidence" value="ECO:0007669"/>
    <property type="project" value="TreeGrafter"/>
</dbReference>
<dbReference type="CDD" id="cd05233">
    <property type="entry name" value="SDR_c"/>
    <property type="match status" value="1"/>
</dbReference>